<organism evidence="1 2">
    <name type="scientific">Eumeta variegata</name>
    <name type="common">Bagworm moth</name>
    <name type="synonym">Eumeta japonica</name>
    <dbReference type="NCBI Taxonomy" id="151549"/>
    <lineage>
        <taxon>Eukaryota</taxon>
        <taxon>Metazoa</taxon>
        <taxon>Ecdysozoa</taxon>
        <taxon>Arthropoda</taxon>
        <taxon>Hexapoda</taxon>
        <taxon>Insecta</taxon>
        <taxon>Pterygota</taxon>
        <taxon>Neoptera</taxon>
        <taxon>Endopterygota</taxon>
        <taxon>Lepidoptera</taxon>
        <taxon>Glossata</taxon>
        <taxon>Ditrysia</taxon>
        <taxon>Tineoidea</taxon>
        <taxon>Psychidae</taxon>
        <taxon>Oiketicinae</taxon>
        <taxon>Eumeta</taxon>
    </lineage>
</organism>
<proteinExistence type="predicted"/>
<gene>
    <name evidence="1" type="ORF">EVAR_56128_1</name>
</gene>
<dbReference type="AlphaFoldDB" id="A0A4C1Z7F3"/>
<evidence type="ECO:0000313" key="1">
    <source>
        <dbReference type="EMBL" id="GBP82829.1"/>
    </source>
</evidence>
<reference evidence="1 2" key="1">
    <citation type="journal article" date="2019" name="Commun. Biol.">
        <title>The bagworm genome reveals a unique fibroin gene that provides high tensile strength.</title>
        <authorList>
            <person name="Kono N."/>
            <person name="Nakamura H."/>
            <person name="Ohtoshi R."/>
            <person name="Tomita M."/>
            <person name="Numata K."/>
            <person name="Arakawa K."/>
        </authorList>
    </citation>
    <scope>NUCLEOTIDE SEQUENCE [LARGE SCALE GENOMIC DNA]</scope>
</reference>
<keyword evidence="2" id="KW-1185">Reference proteome</keyword>
<accession>A0A4C1Z7F3</accession>
<sequence>MSSQCAARCSDKICHCNEPHSLQFHRPPIIDAHAAPSRLAFSLRGPTRETRNICQRRKAGPCLADDTHADHAPRRAIFAYVHGYSTISSFFFGFA</sequence>
<name>A0A4C1Z7F3_EUMVA</name>
<dbReference type="EMBL" id="BGZK01001589">
    <property type="protein sequence ID" value="GBP82829.1"/>
    <property type="molecule type" value="Genomic_DNA"/>
</dbReference>
<dbReference type="Proteomes" id="UP000299102">
    <property type="component" value="Unassembled WGS sequence"/>
</dbReference>
<evidence type="ECO:0000313" key="2">
    <source>
        <dbReference type="Proteomes" id="UP000299102"/>
    </source>
</evidence>
<protein>
    <submittedName>
        <fullName evidence="1">Uncharacterized protein</fullName>
    </submittedName>
</protein>
<comment type="caution">
    <text evidence="1">The sequence shown here is derived from an EMBL/GenBank/DDBJ whole genome shotgun (WGS) entry which is preliminary data.</text>
</comment>